<feature type="compositionally biased region" description="Basic and acidic residues" evidence="1">
    <location>
        <begin position="72"/>
        <end position="88"/>
    </location>
</feature>
<evidence type="ECO:0000313" key="9">
    <source>
        <dbReference type="Proteomes" id="UP000566721"/>
    </source>
</evidence>
<evidence type="ECO:0000313" key="4">
    <source>
        <dbReference type="EMBL" id="EAG6170609.1"/>
    </source>
</evidence>
<dbReference type="Proteomes" id="UP000843775">
    <property type="component" value="Unassembled WGS sequence"/>
</dbReference>
<evidence type="ECO:0000313" key="2">
    <source>
        <dbReference type="EMBL" id="EAD5787612.1"/>
    </source>
</evidence>
<reference evidence="6" key="3">
    <citation type="submission" date="2019-11" db="EMBL/GenBank/DDBJ databases">
        <authorList>
            <consortium name="NCBI Pathogen Detection Project"/>
        </authorList>
    </citation>
    <scope>NUCLEOTIDE SEQUENCE</scope>
    <source>
        <strain evidence="6">DMG1500109</strain>
    </source>
</reference>
<feature type="region of interest" description="Disordered" evidence="1">
    <location>
        <begin position="59"/>
        <end position="88"/>
    </location>
</feature>
<reference evidence="6 10" key="1">
    <citation type="journal article" date="2018" name="Genome Biol.">
        <title>SKESA: strategic k-mer extension for scrupulous assemblies.</title>
        <authorList>
            <person name="Souvorov A."/>
            <person name="Agarwala R."/>
            <person name="Lipman D.J."/>
        </authorList>
    </citation>
    <scope>NUCLEOTIDE SEQUENCE [LARGE SCALE GENOMIC DNA]</scope>
    <source>
        <strain evidence="6 10">DMG1500109</strain>
    </source>
</reference>
<organism evidence="3 8">
    <name type="scientific">Listeria monocytogenes</name>
    <dbReference type="NCBI Taxonomy" id="1639"/>
    <lineage>
        <taxon>Bacteria</taxon>
        <taxon>Bacillati</taxon>
        <taxon>Bacillota</taxon>
        <taxon>Bacilli</taxon>
        <taxon>Bacillales</taxon>
        <taxon>Listeriaceae</taxon>
        <taxon>Listeria</taxon>
    </lineage>
</organism>
<dbReference type="EMBL" id="AABCVX010000008">
    <property type="protein sequence ID" value="EAG6170609.1"/>
    <property type="molecule type" value="Genomic_DNA"/>
</dbReference>
<dbReference type="RefSeq" id="WP_064034117.1">
    <property type="nucleotide sequence ID" value="NZ_CP011345.1"/>
</dbReference>
<evidence type="ECO:0000313" key="7">
    <source>
        <dbReference type="EMBL" id="HAC1756395.1"/>
    </source>
</evidence>
<dbReference type="EMBL" id="AAANYR010000023">
    <property type="protein sequence ID" value="EAD5788055.1"/>
    <property type="molecule type" value="Genomic_DNA"/>
</dbReference>
<name>A0A456XH18_LISMN</name>
<evidence type="ECO:0000313" key="10">
    <source>
        <dbReference type="Proteomes" id="UP000843775"/>
    </source>
</evidence>
<dbReference type="EMBL" id="AAANYR010000008">
    <property type="protein sequence ID" value="EAD5787612.1"/>
    <property type="molecule type" value="Genomic_DNA"/>
</dbReference>
<dbReference type="EMBL" id="DAAJZA010000008">
    <property type="protein sequence ID" value="HAC1755660.1"/>
    <property type="molecule type" value="Genomic_DNA"/>
</dbReference>
<evidence type="ECO:0000313" key="8">
    <source>
        <dbReference type="Proteomes" id="UP000344343"/>
    </source>
</evidence>
<dbReference type="Proteomes" id="UP000566721">
    <property type="component" value="Unassembled WGS sequence"/>
</dbReference>
<evidence type="ECO:0000313" key="6">
    <source>
        <dbReference type="EMBL" id="HAC1755660.1"/>
    </source>
</evidence>
<accession>A0A456XH18</accession>
<gene>
    <name evidence="4" type="ORF">DCT16_14610</name>
    <name evidence="5" type="ORF">DCT16_15795</name>
    <name evidence="2" type="ORF">EX365_13685</name>
    <name evidence="3" type="ORF">EX365_16060</name>
    <name evidence="6" type="ORF">GI949_11850</name>
    <name evidence="7" type="ORF">GI949_15600</name>
</gene>
<reference evidence="3 8" key="2">
    <citation type="submission" date="2019-02" db="EMBL/GenBank/DDBJ databases">
        <authorList>
            <consortium name="GenomeTrakr: Next Generation Sequencing Network for Food Pathogen Tracability"/>
        </authorList>
    </citation>
    <scope>NUCLEOTIDE SEQUENCE [LARGE SCALE GENOMIC DNA]</scope>
    <source>
        <strain evidence="3 8">FDA00013853</strain>
        <strain evidence="4 9">FLAG-38921</strain>
    </source>
</reference>
<sequence length="88" mass="9777">MEETELEKFVTEKTKKKKKTHKIVRTIGATSIAIGSAVVAAKAVPKLAAAINKASVKYSNHKSDEDDWGPEMVKKIDYKESERDENAD</sequence>
<dbReference type="EMBL" id="DAAJZA010000024">
    <property type="protein sequence ID" value="HAC1756395.1"/>
    <property type="molecule type" value="Genomic_DNA"/>
</dbReference>
<dbReference type="EMBL" id="AABCVX010000020">
    <property type="protein sequence ID" value="EAG6170836.1"/>
    <property type="molecule type" value="Genomic_DNA"/>
</dbReference>
<evidence type="ECO:0000313" key="5">
    <source>
        <dbReference type="EMBL" id="EAG6170836.1"/>
    </source>
</evidence>
<evidence type="ECO:0000256" key="1">
    <source>
        <dbReference type="SAM" id="MobiDB-lite"/>
    </source>
</evidence>
<comment type="caution">
    <text evidence="3">The sequence shown here is derived from an EMBL/GenBank/DDBJ whole genome shotgun (WGS) entry which is preliminary data.</text>
</comment>
<dbReference type="AlphaFoldDB" id="A0A456XH18"/>
<evidence type="ECO:0000313" key="3">
    <source>
        <dbReference type="EMBL" id="EAD5788055.1"/>
    </source>
</evidence>
<dbReference type="Proteomes" id="UP000344343">
    <property type="component" value="Unassembled WGS sequence"/>
</dbReference>
<protein>
    <submittedName>
        <fullName evidence="3">Uncharacterized protein</fullName>
    </submittedName>
</protein>
<proteinExistence type="predicted"/>